<sequence>MDAREQDGPTAGDALEPDTKDWTWVLGRACPECGLDVGAVPREELGERLRANADAWGPVLERGDARERPDATTWSALEYGCHVRDVFALFGERLTLMLSEDDPLFGNWDQDATAVASRYAEQDPAAVAADTVAFGHALAARFDALDEAAWQRAGRRSDGASFTVESFGRYLLHDPVHHLHDVGGTAGGAGGVLP</sequence>
<name>A0ABV7WLL9_9MICO</name>
<dbReference type="InterPro" id="IPR024775">
    <property type="entry name" value="DinB-like"/>
</dbReference>
<dbReference type="RefSeq" id="WP_340292836.1">
    <property type="nucleotide sequence ID" value="NZ_JBBEOI010000084.1"/>
</dbReference>
<evidence type="ECO:0000259" key="1">
    <source>
        <dbReference type="Pfam" id="PF12867"/>
    </source>
</evidence>
<evidence type="ECO:0000313" key="2">
    <source>
        <dbReference type="EMBL" id="MFC3690038.1"/>
    </source>
</evidence>
<accession>A0ABV7WLL9</accession>
<dbReference type="Pfam" id="PF12867">
    <property type="entry name" value="DinB_2"/>
    <property type="match status" value="1"/>
</dbReference>
<evidence type="ECO:0000313" key="3">
    <source>
        <dbReference type="Proteomes" id="UP001595685"/>
    </source>
</evidence>
<comment type="caution">
    <text evidence="2">The sequence shown here is derived from an EMBL/GenBank/DDBJ whole genome shotgun (WGS) entry which is preliminary data.</text>
</comment>
<feature type="domain" description="DinB-like" evidence="1">
    <location>
        <begin position="61"/>
        <end position="180"/>
    </location>
</feature>
<proteinExistence type="predicted"/>
<gene>
    <name evidence="2" type="ORF">ACFOLH_16955</name>
</gene>
<dbReference type="EMBL" id="JBHRWW010000015">
    <property type="protein sequence ID" value="MFC3690038.1"/>
    <property type="molecule type" value="Genomic_DNA"/>
</dbReference>
<protein>
    <submittedName>
        <fullName evidence="2">DinB family protein</fullName>
    </submittedName>
</protein>
<reference evidence="3" key="1">
    <citation type="journal article" date="2019" name="Int. J. Syst. Evol. Microbiol.">
        <title>The Global Catalogue of Microorganisms (GCM) 10K type strain sequencing project: providing services to taxonomists for standard genome sequencing and annotation.</title>
        <authorList>
            <consortium name="The Broad Institute Genomics Platform"/>
            <consortium name="The Broad Institute Genome Sequencing Center for Infectious Disease"/>
            <person name="Wu L."/>
            <person name="Ma J."/>
        </authorList>
    </citation>
    <scope>NUCLEOTIDE SEQUENCE [LARGE SCALE GENOMIC DNA]</scope>
    <source>
        <strain evidence="3">NCAIM B.02333</strain>
    </source>
</reference>
<dbReference type="Gene3D" id="1.20.120.450">
    <property type="entry name" value="dinb family like domain"/>
    <property type="match status" value="1"/>
</dbReference>
<dbReference type="InterPro" id="IPR034660">
    <property type="entry name" value="DinB/YfiT-like"/>
</dbReference>
<keyword evidence="3" id="KW-1185">Reference proteome</keyword>
<dbReference type="SUPFAM" id="SSF109854">
    <property type="entry name" value="DinB/YfiT-like putative metalloenzymes"/>
    <property type="match status" value="1"/>
</dbReference>
<dbReference type="Proteomes" id="UP001595685">
    <property type="component" value="Unassembled WGS sequence"/>
</dbReference>
<organism evidence="2 3">
    <name type="scientific">Aquipuribacter hungaricus</name>
    <dbReference type="NCBI Taxonomy" id="545624"/>
    <lineage>
        <taxon>Bacteria</taxon>
        <taxon>Bacillati</taxon>
        <taxon>Actinomycetota</taxon>
        <taxon>Actinomycetes</taxon>
        <taxon>Micrococcales</taxon>
        <taxon>Intrasporangiaceae</taxon>
        <taxon>Aquipuribacter</taxon>
    </lineage>
</organism>